<keyword evidence="4" id="KW-0560">Oxidoreductase</keyword>
<dbReference type="InterPro" id="IPR002401">
    <property type="entry name" value="Cyt_P450_E_grp-I"/>
</dbReference>
<dbReference type="Pfam" id="PF00067">
    <property type="entry name" value="p450"/>
    <property type="match status" value="1"/>
</dbReference>
<feature type="chain" id="PRO_5017265410" evidence="8">
    <location>
        <begin position="19"/>
        <end position="291"/>
    </location>
</feature>
<dbReference type="OrthoDB" id="3945418at2759"/>
<keyword evidence="3 7" id="KW-0479">Metal-binding</keyword>
<dbReference type="InterPro" id="IPR001128">
    <property type="entry name" value="Cyt_P450"/>
</dbReference>
<evidence type="ECO:0000256" key="3">
    <source>
        <dbReference type="ARBA" id="ARBA00022723"/>
    </source>
</evidence>
<evidence type="ECO:0000256" key="8">
    <source>
        <dbReference type="SAM" id="SignalP"/>
    </source>
</evidence>
<comment type="cofactor">
    <cofactor evidence="1 7">
        <name>heme</name>
        <dbReference type="ChEBI" id="CHEBI:30413"/>
    </cofactor>
</comment>
<dbReference type="GO" id="GO:0016705">
    <property type="term" value="F:oxidoreductase activity, acting on paired donors, with incorporation or reduction of molecular oxygen"/>
    <property type="evidence" value="ECO:0007669"/>
    <property type="project" value="InterPro"/>
</dbReference>
<dbReference type="Proteomes" id="UP000248961">
    <property type="component" value="Unassembled WGS sequence"/>
</dbReference>
<dbReference type="GO" id="GO:0044550">
    <property type="term" value="P:secondary metabolite biosynthetic process"/>
    <property type="evidence" value="ECO:0007669"/>
    <property type="project" value="UniProtKB-ARBA"/>
</dbReference>
<dbReference type="RefSeq" id="XP_025547906.1">
    <property type="nucleotide sequence ID" value="XM_025696483.1"/>
</dbReference>
<keyword evidence="10" id="KW-1185">Reference proteome</keyword>
<dbReference type="PANTHER" id="PTHR24305">
    <property type="entry name" value="CYTOCHROME P450"/>
    <property type="match status" value="1"/>
</dbReference>
<evidence type="ECO:0000256" key="1">
    <source>
        <dbReference type="ARBA" id="ARBA00001971"/>
    </source>
</evidence>
<evidence type="ECO:0000256" key="7">
    <source>
        <dbReference type="PIRSR" id="PIRSR602401-1"/>
    </source>
</evidence>
<keyword evidence="8" id="KW-0732">Signal</keyword>
<dbReference type="STRING" id="1450537.A0A395HLE1"/>
<feature type="binding site" description="axial binding residue" evidence="7">
    <location>
        <position position="228"/>
    </location>
    <ligand>
        <name>heme</name>
        <dbReference type="ChEBI" id="CHEBI:30413"/>
    </ligand>
    <ligandPart>
        <name>Fe</name>
        <dbReference type="ChEBI" id="CHEBI:18248"/>
    </ligandPart>
</feature>
<evidence type="ECO:0000256" key="5">
    <source>
        <dbReference type="ARBA" id="ARBA00023004"/>
    </source>
</evidence>
<dbReference type="PRINTS" id="PR00463">
    <property type="entry name" value="EP450I"/>
</dbReference>
<dbReference type="SUPFAM" id="SSF48264">
    <property type="entry name" value="Cytochrome P450"/>
    <property type="match status" value="1"/>
</dbReference>
<dbReference type="GO" id="GO:0004497">
    <property type="term" value="F:monooxygenase activity"/>
    <property type="evidence" value="ECO:0007669"/>
    <property type="project" value="UniProtKB-KW"/>
</dbReference>
<dbReference type="PRINTS" id="PR00385">
    <property type="entry name" value="P450"/>
</dbReference>
<sequence>MPVYTNFLVLVGFWHASADWIYRLSGWEVSSVITLKRLHQWADAQLVAMKDSEKAPSISFLRIMAGGRMSEQSALSEAKEMLGPGTDTNSATLAHILYALSFNEALQADLVRDLEAAGWPTDTSALEAIPRLVAAVKEGIRWTGATAAMLPRIFPRGGYRLAGNRLAGNRLPGGIMIASSPIRYLRNEVAVPDPERYRSERWLTHEKNDATLLRDDYYIPFCKGAPTCIGNHFAYLELFLSVSQVLKRYSLHPREPSTVTVRDHEAVLPAREEWVAAVPVRRLEVVSGERR</sequence>
<name>A0A395HLE1_ASPHC</name>
<keyword evidence="7" id="KW-0349">Heme</keyword>
<dbReference type="GeneID" id="37200772"/>
<dbReference type="VEuPathDB" id="FungiDB:BO97DRAFT_417422"/>
<feature type="signal peptide" evidence="8">
    <location>
        <begin position="1"/>
        <end position="18"/>
    </location>
</feature>
<evidence type="ECO:0000256" key="2">
    <source>
        <dbReference type="ARBA" id="ARBA00010617"/>
    </source>
</evidence>
<proteinExistence type="inferred from homology"/>
<dbReference type="AlphaFoldDB" id="A0A395HLE1"/>
<dbReference type="InterPro" id="IPR050121">
    <property type="entry name" value="Cytochrome_P450_monoxygenase"/>
</dbReference>
<keyword evidence="5 7" id="KW-0408">Iron</keyword>
<evidence type="ECO:0000256" key="4">
    <source>
        <dbReference type="ARBA" id="ARBA00023002"/>
    </source>
</evidence>
<protein>
    <submittedName>
        <fullName evidence="9">Cytochrome P450</fullName>
    </submittedName>
</protein>
<evidence type="ECO:0000313" key="10">
    <source>
        <dbReference type="Proteomes" id="UP000248961"/>
    </source>
</evidence>
<dbReference type="InterPro" id="IPR036396">
    <property type="entry name" value="Cyt_P450_sf"/>
</dbReference>
<keyword evidence="6" id="KW-0503">Monooxygenase</keyword>
<dbReference type="Gene3D" id="1.10.630.10">
    <property type="entry name" value="Cytochrome P450"/>
    <property type="match status" value="1"/>
</dbReference>
<organism evidence="9 10">
    <name type="scientific">Aspergillus homomorphus (strain CBS 101889)</name>
    <dbReference type="NCBI Taxonomy" id="1450537"/>
    <lineage>
        <taxon>Eukaryota</taxon>
        <taxon>Fungi</taxon>
        <taxon>Dikarya</taxon>
        <taxon>Ascomycota</taxon>
        <taxon>Pezizomycotina</taxon>
        <taxon>Eurotiomycetes</taxon>
        <taxon>Eurotiomycetidae</taxon>
        <taxon>Eurotiales</taxon>
        <taxon>Aspergillaceae</taxon>
        <taxon>Aspergillus</taxon>
        <taxon>Aspergillus subgen. Circumdati</taxon>
    </lineage>
</organism>
<dbReference type="EMBL" id="KZ824310">
    <property type="protein sequence ID" value="RAL08752.1"/>
    <property type="molecule type" value="Genomic_DNA"/>
</dbReference>
<dbReference type="GO" id="GO:0005506">
    <property type="term" value="F:iron ion binding"/>
    <property type="evidence" value="ECO:0007669"/>
    <property type="project" value="InterPro"/>
</dbReference>
<dbReference type="GO" id="GO:0020037">
    <property type="term" value="F:heme binding"/>
    <property type="evidence" value="ECO:0007669"/>
    <property type="project" value="InterPro"/>
</dbReference>
<reference evidence="9 10" key="1">
    <citation type="submission" date="2018-02" db="EMBL/GenBank/DDBJ databases">
        <title>The genomes of Aspergillus section Nigri reveals drivers in fungal speciation.</title>
        <authorList>
            <consortium name="DOE Joint Genome Institute"/>
            <person name="Vesth T.C."/>
            <person name="Nybo J."/>
            <person name="Theobald S."/>
            <person name="Brandl J."/>
            <person name="Frisvad J.C."/>
            <person name="Nielsen K.F."/>
            <person name="Lyhne E.K."/>
            <person name="Kogle M.E."/>
            <person name="Kuo A."/>
            <person name="Riley R."/>
            <person name="Clum A."/>
            <person name="Nolan M."/>
            <person name="Lipzen A."/>
            <person name="Salamov A."/>
            <person name="Henrissat B."/>
            <person name="Wiebenga A."/>
            <person name="De vries R.P."/>
            <person name="Grigoriev I.V."/>
            <person name="Mortensen U.H."/>
            <person name="Andersen M.R."/>
            <person name="Baker S.E."/>
        </authorList>
    </citation>
    <scope>NUCLEOTIDE SEQUENCE [LARGE SCALE GENOMIC DNA]</scope>
    <source>
        <strain evidence="9 10">CBS 101889</strain>
    </source>
</reference>
<gene>
    <name evidence="9" type="ORF">BO97DRAFT_417422</name>
</gene>
<evidence type="ECO:0000313" key="9">
    <source>
        <dbReference type="EMBL" id="RAL08752.1"/>
    </source>
</evidence>
<evidence type="ECO:0000256" key="6">
    <source>
        <dbReference type="ARBA" id="ARBA00023033"/>
    </source>
</evidence>
<accession>A0A395HLE1</accession>
<dbReference type="PANTHER" id="PTHR24305:SF235">
    <property type="entry name" value="CYTOCHROME P450 MONOOXYGENASE APDB-RELATED"/>
    <property type="match status" value="1"/>
</dbReference>
<comment type="similarity">
    <text evidence="2">Belongs to the cytochrome P450 family.</text>
</comment>